<reference evidence="2" key="1">
    <citation type="submission" date="2016-10" db="EMBL/GenBank/DDBJ databases">
        <authorList>
            <person name="Varghese N."/>
            <person name="Submissions S."/>
        </authorList>
    </citation>
    <scope>NUCLEOTIDE SEQUENCE [LARGE SCALE GENOMIC DNA]</scope>
    <source>
        <strain evidence="2">JCM 21621</strain>
    </source>
</reference>
<proteinExistence type="predicted"/>
<dbReference type="AlphaFoldDB" id="A0A1H0K2V1"/>
<dbReference type="Proteomes" id="UP000242957">
    <property type="component" value="Unassembled WGS sequence"/>
</dbReference>
<evidence type="ECO:0000313" key="2">
    <source>
        <dbReference type="Proteomes" id="UP000242957"/>
    </source>
</evidence>
<keyword evidence="2" id="KW-1185">Reference proteome</keyword>
<gene>
    <name evidence="1" type="ORF">SAMN05216193_11216</name>
</gene>
<sequence length="131" mass="14723">MRPRPWLRVFLSLAVFGLLVGLMLGRLFAPEPQPPRLLAVEMQGNSLQLRFDREIRVHAARLDGALALMLDAQGEARQGQGRLGDLPLRWRIQPRDGGLLLSLISTRPLHGSWSESSRDGEWLLTVDPQPE</sequence>
<dbReference type="EMBL" id="FNIJ01000012">
    <property type="protein sequence ID" value="SDO50100.1"/>
    <property type="molecule type" value="Genomic_DNA"/>
</dbReference>
<name>A0A1H0K2V1_9PSED</name>
<organism evidence="1 2">
    <name type="scientific">Pseudomonas jinjuensis</name>
    <dbReference type="NCBI Taxonomy" id="198616"/>
    <lineage>
        <taxon>Bacteria</taxon>
        <taxon>Pseudomonadati</taxon>
        <taxon>Pseudomonadota</taxon>
        <taxon>Gammaproteobacteria</taxon>
        <taxon>Pseudomonadales</taxon>
        <taxon>Pseudomonadaceae</taxon>
        <taxon>Pseudomonas</taxon>
    </lineage>
</organism>
<accession>A0A1H0K2V1</accession>
<evidence type="ECO:0000313" key="1">
    <source>
        <dbReference type="EMBL" id="SDO50100.1"/>
    </source>
</evidence>
<protein>
    <submittedName>
        <fullName evidence="1">Uncharacterized protein</fullName>
    </submittedName>
</protein>